<comment type="similarity">
    <text evidence="2 6">Belongs to the tetraspanin (TM4SF) family.</text>
</comment>
<evidence type="ECO:0000313" key="8">
    <source>
        <dbReference type="Proteomes" id="UP000828390"/>
    </source>
</evidence>
<gene>
    <name evidence="7" type="ORF">DPMN_127619</name>
</gene>
<keyword evidence="4 6" id="KW-1133">Transmembrane helix</keyword>
<feature type="transmembrane region" description="Helical" evidence="6">
    <location>
        <begin position="21"/>
        <end position="44"/>
    </location>
</feature>
<keyword evidence="3 6" id="KW-0812">Transmembrane</keyword>
<evidence type="ECO:0000256" key="6">
    <source>
        <dbReference type="RuleBase" id="RU361218"/>
    </source>
</evidence>
<evidence type="ECO:0000256" key="5">
    <source>
        <dbReference type="ARBA" id="ARBA00023136"/>
    </source>
</evidence>
<reference evidence="7" key="2">
    <citation type="submission" date="2020-11" db="EMBL/GenBank/DDBJ databases">
        <authorList>
            <person name="McCartney M.A."/>
            <person name="Auch B."/>
            <person name="Kono T."/>
            <person name="Mallez S."/>
            <person name="Becker A."/>
            <person name="Gohl D.M."/>
            <person name="Silverstein K.A.T."/>
            <person name="Koren S."/>
            <person name="Bechman K.B."/>
            <person name="Herman A."/>
            <person name="Abrahante J.E."/>
            <person name="Garbe J."/>
        </authorList>
    </citation>
    <scope>NUCLEOTIDE SEQUENCE</scope>
    <source>
        <strain evidence="7">Duluth1</strain>
        <tissue evidence="7">Whole animal</tissue>
    </source>
</reference>
<evidence type="ECO:0000313" key="7">
    <source>
        <dbReference type="EMBL" id="KAH3825738.1"/>
    </source>
</evidence>
<organism evidence="7 8">
    <name type="scientific">Dreissena polymorpha</name>
    <name type="common">Zebra mussel</name>
    <name type="synonym">Mytilus polymorpha</name>
    <dbReference type="NCBI Taxonomy" id="45954"/>
    <lineage>
        <taxon>Eukaryota</taxon>
        <taxon>Metazoa</taxon>
        <taxon>Spiralia</taxon>
        <taxon>Lophotrochozoa</taxon>
        <taxon>Mollusca</taxon>
        <taxon>Bivalvia</taxon>
        <taxon>Autobranchia</taxon>
        <taxon>Heteroconchia</taxon>
        <taxon>Euheterodonta</taxon>
        <taxon>Imparidentia</taxon>
        <taxon>Neoheterodontei</taxon>
        <taxon>Myida</taxon>
        <taxon>Dreissenoidea</taxon>
        <taxon>Dreissenidae</taxon>
        <taxon>Dreissena</taxon>
    </lineage>
</organism>
<reference evidence="7" key="1">
    <citation type="journal article" date="2019" name="bioRxiv">
        <title>The Genome of the Zebra Mussel, Dreissena polymorpha: A Resource for Invasive Species Research.</title>
        <authorList>
            <person name="McCartney M.A."/>
            <person name="Auch B."/>
            <person name="Kono T."/>
            <person name="Mallez S."/>
            <person name="Zhang Y."/>
            <person name="Obille A."/>
            <person name="Becker A."/>
            <person name="Abrahante J.E."/>
            <person name="Garbe J."/>
            <person name="Badalamenti J.P."/>
            <person name="Herman A."/>
            <person name="Mangelson H."/>
            <person name="Liachko I."/>
            <person name="Sullivan S."/>
            <person name="Sone E.D."/>
            <person name="Koren S."/>
            <person name="Silverstein K.A.T."/>
            <person name="Beckman K.B."/>
            <person name="Gohl D.M."/>
        </authorList>
    </citation>
    <scope>NUCLEOTIDE SEQUENCE</scope>
    <source>
        <strain evidence="7">Duluth1</strain>
        <tissue evidence="7">Whole animal</tissue>
    </source>
</reference>
<dbReference type="InterPro" id="IPR008952">
    <property type="entry name" value="Tetraspanin_EC2_sf"/>
</dbReference>
<dbReference type="Gene3D" id="1.10.1450.10">
    <property type="entry name" value="Tetraspanin"/>
    <property type="match status" value="1"/>
</dbReference>
<dbReference type="SUPFAM" id="SSF48652">
    <property type="entry name" value="Tetraspanin"/>
    <property type="match status" value="1"/>
</dbReference>
<accession>A0A9D4JZB8</accession>
<dbReference type="Pfam" id="PF00335">
    <property type="entry name" value="Tetraspanin"/>
    <property type="match status" value="1"/>
</dbReference>
<dbReference type="OrthoDB" id="6133340at2759"/>
<dbReference type="Proteomes" id="UP000828390">
    <property type="component" value="Unassembled WGS sequence"/>
</dbReference>
<keyword evidence="8" id="KW-1185">Reference proteome</keyword>
<dbReference type="InterPro" id="IPR000301">
    <property type="entry name" value="Tetraspanin_animals"/>
</dbReference>
<dbReference type="InterPro" id="IPR018499">
    <property type="entry name" value="Tetraspanin/Peripherin"/>
</dbReference>
<comment type="caution">
    <text evidence="7">The sequence shown here is derived from an EMBL/GenBank/DDBJ whole genome shotgun (WGS) entry which is preliminary data.</text>
</comment>
<proteinExistence type="inferred from homology"/>
<dbReference type="AlphaFoldDB" id="A0A9D4JZB8"/>
<feature type="transmembrane region" description="Helical" evidence="6">
    <location>
        <begin position="107"/>
        <end position="129"/>
    </location>
</feature>
<feature type="transmembrane region" description="Helical" evidence="6">
    <location>
        <begin position="256"/>
        <end position="278"/>
    </location>
</feature>
<evidence type="ECO:0000256" key="2">
    <source>
        <dbReference type="ARBA" id="ARBA00006840"/>
    </source>
</evidence>
<name>A0A9D4JZB8_DREPO</name>
<evidence type="ECO:0000256" key="4">
    <source>
        <dbReference type="ARBA" id="ARBA00022989"/>
    </source>
</evidence>
<evidence type="ECO:0000256" key="1">
    <source>
        <dbReference type="ARBA" id="ARBA00004141"/>
    </source>
</evidence>
<protein>
    <recommendedName>
        <fullName evidence="6">Tetraspanin</fullName>
    </recommendedName>
</protein>
<sequence>MTLYKQKARSDFRYMGRCGKFLTVVFCIFLLLLGLGQAALGVLLQLDLSKVSDTDFVTILSRINFSGEMVFGVTYLILPKVVLAGAGLALIVAVLGFVAICLEKQRLLVLLAYFALLSLCFQIICYSMVNVTRNKIDSDLQITIKTSFSEYEGVDSNVSASRAWDKIFFEFECCGYDTVISNTDNYHEFNDTAWWARRTNSLKHVPTSCCKSATLSNYNTLQDTNCEVQLLTHRNKGCWSEIDTLFRKYITHVLKVSLAALILEAFLVVVPFVVCASVRHIKTVRLFEEEYQ</sequence>
<feature type="transmembrane region" description="Helical" evidence="6">
    <location>
        <begin position="77"/>
        <end position="100"/>
    </location>
</feature>
<dbReference type="EMBL" id="JAIWYP010000005">
    <property type="protein sequence ID" value="KAH3825738.1"/>
    <property type="molecule type" value="Genomic_DNA"/>
</dbReference>
<comment type="subcellular location">
    <subcellularLocation>
        <location evidence="1 6">Membrane</location>
        <topology evidence="1 6">Multi-pass membrane protein</topology>
    </subcellularLocation>
</comment>
<evidence type="ECO:0000256" key="3">
    <source>
        <dbReference type="ARBA" id="ARBA00022692"/>
    </source>
</evidence>
<keyword evidence="5 6" id="KW-0472">Membrane</keyword>
<dbReference type="PIRSF" id="PIRSF002419">
    <property type="entry name" value="Tetraspanin"/>
    <property type="match status" value="1"/>
</dbReference>
<dbReference type="GO" id="GO:0016020">
    <property type="term" value="C:membrane"/>
    <property type="evidence" value="ECO:0007669"/>
    <property type="project" value="UniProtKB-SubCell"/>
</dbReference>